<organism evidence="4 5">
    <name type="scientific">Denitromonas iodatirespirans</name>
    <dbReference type="NCBI Taxonomy" id="2795389"/>
    <lineage>
        <taxon>Bacteria</taxon>
        <taxon>Pseudomonadati</taxon>
        <taxon>Pseudomonadota</taxon>
        <taxon>Betaproteobacteria</taxon>
        <taxon>Rhodocyclales</taxon>
        <taxon>Zoogloeaceae</taxon>
        <taxon>Denitromonas</taxon>
    </lineage>
</organism>
<proteinExistence type="predicted"/>
<feature type="domain" description="Glycosyl transferase family 1" evidence="2">
    <location>
        <begin position="215"/>
        <end position="383"/>
    </location>
</feature>
<name>A0A944HD80_DENI1</name>
<dbReference type="GO" id="GO:0016757">
    <property type="term" value="F:glycosyltransferase activity"/>
    <property type="evidence" value="ECO:0007669"/>
    <property type="project" value="InterPro"/>
</dbReference>
<keyword evidence="5" id="KW-1185">Reference proteome</keyword>
<reference evidence="5" key="1">
    <citation type="journal article" date="2022" name="ISME J.">
        <title>Genetic and phylogenetic analysis of dissimilatory iodate-reducing bacteria identifies potential niches across the world's oceans.</title>
        <authorList>
            <person name="Reyes-Umana V."/>
            <person name="Henning Z."/>
            <person name="Lee K."/>
            <person name="Barnum T.P."/>
            <person name="Coates J.D."/>
        </authorList>
    </citation>
    <scope>NUCLEOTIDE SEQUENCE [LARGE SCALE GENOMIC DNA]</scope>
    <source>
        <strain evidence="5">IR12</strain>
    </source>
</reference>
<evidence type="ECO:0000313" key="4">
    <source>
        <dbReference type="EMBL" id="MBT0963457.1"/>
    </source>
</evidence>
<evidence type="ECO:0000256" key="1">
    <source>
        <dbReference type="ARBA" id="ARBA00022679"/>
    </source>
</evidence>
<dbReference type="Gene3D" id="3.40.50.2000">
    <property type="entry name" value="Glycogen Phosphorylase B"/>
    <property type="match status" value="1"/>
</dbReference>
<evidence type="ECO:0000259" key="2">
    <source>
        <dbReference type="Pfam" id="PF00534"/>
    </source>
</evidence>
<comment type="caution">
    <text evidence="4">The sequence shown here is derived from an EMBL/GenBank/DDBJ whole genome shotgun (WGS) entry which is preliminary data.</text>
</comment>
<dbReference type="AlphaFoldDB" id="A0A944HD80"/>
<evidence type="ECO:0000259" key="3">
    <source>
        <dbReference type="Pfam" id="PF12000"/>
    </source>
</evidence>
<dbReference type="PANTHER" id="PTHR46401">
    <property type="entry name" value="GLYCOSYLTRANSFERASE WBBK-RELATED"/>
    <property type="match status" value="1"/>
</dbReference>
<evidence type="ECO:0000313" key="5">
    <source>
        <dbReference type="Proteomes" id="UP000694660"/>
    </source>
</evidence>
<dbReference type="SUPFAM" id="SSF53756">
    <property type="entry name" value="UDP-Glycosyltransferase/glycogen phosphorylase"/>
    <property type="match status" value="1"/>
</dbReference>
<dbReference type="PANTHER" id="PTHR46401:SF2">
    <property type="entry name" value="GLYCOSYLTRANSFERASE WBBK-RELATED"/>
    <property type="match status" value="1"/>
</dbReference>
<feature type="domain" description="Glycosyl transferase family 4" evidence="3">
    <location>
        <begin position="27"/>
        <end position="196"/>
    </location>
</feature>
<protein>
    <submittedName>
        <fullName evidence="4">Glycosyltransferase family 4 protein</fullName>
    </submittedName>
</protein>
<gene>
    <name evidence="4" type="ORF">I8J34_19910</name>
</gene>
<dbReference type="CDD" id="cd03818">
    <property type="entry name" value="GT4_ExpC-like"/>
    <property type="match status" value="1"/>
</dbReference>
<accession>A0A944HD80</accession>
<dbReference type="Proteomes" id="UP000694660">
    <property type="component" value="Unassembled WGS sequence"/>
</dbReference>
<dbReference type="EMBL" id="JAEKFT010000030">
    <property type="protein sequence ID" value="MBT0963457.1"/>
    <property type="molecule type" value="Genomic_DNA"/>
</dbReference>
<dbReference type="Pfam" id="PF12000">
    <property type="entry name" value="Glyco_trans_4_3"/>
    <property type="match status" value="1"/>
</dbReference>
<dbReference type="RefSeq" id="WP_214363389.1">
    <property type="nucleotide sequence ID" value="NZ_JAEKFT010000030.1"/>
</dbReference>
<keyword evidence="1" id="KW-0808">Transferase</keyword>
<sequence>MRFLFVHQNFPGQFRHVAQALAEDPRHEVVGIGDVRTVKPGRAMHPRLQVVAYPSPRGGGQQTHPYLRNFEGQVRRGQKLFRAAMQLKATGFVPDVVVVHPGWGEALFLRELFPAARHIHYCEYFYRADGGDVGFDPEFPVTVDGRAGVHVKNSAQLLGLTQCDAGISPTLWQRSRYPAEYQPRIRVLHEGIDTARARPDAQAVLAVGGRRFRAGDEIVTFVARNLEPYRGFHGFMRALPGLQALRPAAQILIVGGDEVSYGRRLPAGESYRQKYRAEIADRIDASRIHFLGKLPYDDYLKVLQVSAAHVYLTYPFVLSWSMLEAMACGCLVVASATAPVQEMIVDGENGLLTDFFDADMLARKVAGALADPQAHAPIRARARAFVVQNHDLRTHCLPAWVDFLTQGEDTTDGRS</sequence>
<dbReference type="GO" id="GO:0009103">
    <property type="term" value="P:lipopolysaccharide biosynthetic process"/>
    <property type="evidence" value="ECO:0007669"/>
    <property type="project" value="TreeGrafter"/>
</dbReference>
<dbReference type="InterPro" id="IPR001296">
    <property type="entry name" value="Glyco_trans_1"/>
</dbReference>
<dbReference type="InterPro" id="IPR022623">
    <property type="entry name" value="Glyco_trans_4"/>
</dbReference>
<dbReference type="Pfam" id="PF00534">
    <property type="entry name" value="Glycos_transf_1"/>
    <property type="match status" value="1"/>
</dbReference>